<feature type="transmembrane region" description="Helical" evidence="9">
    <location>
        <begin position="535"/>
        <end position="561"/>
    </location>
</feature>
<keyword evidence="5 9" id="KW-0472">Membrane</keyword>
<feature type="transmembrane region" description="Helical" evidence="9">
    <location>
        <begin position="675"/>
        <end position="693"/>
    </location>
</feature>
<evidence type="ECO:0000256" key="3">
    <source>
        <dbReference type="ARBA" id="ARBA00022692"/>
    </source>
</evidence>
<dbReference type="GO" id="GO:0004930">
    <property type="term" value="F:G protein-coupled receptor activity"/>
    <property type="evidence" value="ECO:0007669"/>
    <property type="project" value="InterPro"/>
</dbReference>
<keyword evidence="4 9" id="KW-1133">Transmembrane helix</keyword>
<dbReference type="PANTHER" id="PTHR12011">
    <property type="entry name" value="ADHESION G-PROTEIN COUPLED RECEPTOR"/>
    <property type="match status" value="1"/>
</dbReference>
<feature type="transmembrane region" description="Helical" evidence="9">
    <location>
        <begin position="623"/>
        <end position="646"/>
    </location>
</feature>
<feature type="transmembrane region" description="Helical" evidence="9">
    <location>
        <begin position="506"/>
        <end position="529"/>
    </location>
</feature>
<dbReference type="Gene3D" id="1.20.1070.10">
    <property type="entry name" value="Rhodopsin 7-helix transmembrane proteins"/>
    <property type="match status" value="1"/>
</dbReference>
<dbReference type="GO" id="GO:0007189">
    <property type="term" value="P:adenylate cyclase-activating G protein-coupled receptor signaling pathway"/>
    <property type="evidence" value="ECO:0007669"/>
    <property type="project" value="TreeGrafter"/>
</dbReference>
<gene>
    <name evidence="13" type="ORF">DSTB1V02_LOCUS6949</name>
</gene>
<evidence type="ECO:0000256" key="7">
    <source>
        <dbReference type="PROSITE-ProRule" id="PRU00076"/>
    </source>
</evidence>
<reference evidence="13" key="1">
    <citation type="submission" date="2020-11" db="EMBL/GenBank/DDBJ databases">
        <authorList>
            <person name="Tran Van P."/>
        </authorList>
    </citation>
    <scope>NUCLEOTIDE SEQUENCE</scope>
</reference>
<evidence type="ECO:0000256" key="9">
    <source>
        <dbReference type="SAM" id="Phobius"/>
    </source>
</evidence>
<dbReference type="CDD" id="cd13952">
    <property type="entry name" value="7tm_classB"/>
    <property type="match status" value="1"/>
</dbReference>
<dbReference type="PROSITE" id="PS01186">
    <property type="entry name" value="EGF_2"/>
    <property type="match status" value="1"/>
</dbReference>
<keyword evidence="14" id="KW-1185">Reference proteome</keyword>
<keyword evidence="6" id="KW-1015">Disulfide bond</keyword>
<evidence type="ECO:0000313" key="14">
    <source>
        <dbReference type="Proteomes" id="UP000677054"/>
    </source>
</evidence>
<dbReference type="InterPro" id="IPR000742">
    <property type="entry name" value="EGF"/>
</dbReference>
<dbReference type="EMBL" id="CAJPEV010001340">
    <property type="protein sequence ID" value="CAG0892128.1"/>
    <property type="molecule type" value="Genomic_DNA"/>
</dbReference>
<evidence type="ECO:0000256" key="8">
    <source>
        <dbReference type="SAM" id="MobiDB-lite"/>
    </source>
</evidence>
<comment type="caution">
    <text evidence="7">Lacks conserved residue(s) required for the propagation of feature annotation.</text>
</comment>
<comment type="subcellular location">
    <subcellularLocation>
        <location evidence="1">Cell membrane</location>
        <topology evidence="1">Multi-pass membrane protein</topology>
    </subcellularLocation>
</comment>
<dbReference type="PROSITE" id="PS50026">
    <property type="entry name" value="EGF_3"/>
    <property type="match status" value="1"/>
</dbReference>
<keyword evidence="2" id="KW-1003">Cell membrane</keyword>
<feature type="domain" description="G-protein coupled receptors family 2 profile 2" evidence="12">
    <location>
        <begin position="472"/>
        <end position="722"/>
    </location>
</feature>
<dbReference type="InterPro" id="IPR057244">
    <property type="entry name" value="GAIN_B"/>
</dbReference>
<dbReference type="SMART" id="SM00303">
    <property type="entry name" value="GPS"/>
    <property type="match status" value="1"/>
</dbReference>
<dbReference type="GO" id="GO:0007166">
    <property type="term" value="P:cell surface receptor signaling pathway"/>
    <property type="evidence" value="ECO:0007669"/>
    <property type="project" value="InterPro"/>
</dbReference>
<feature type="domain" description="EGF-like" evidence="10">
    <location>
        <begin position="782"/>
        <end position="824"/>
    </location>
</feature>
<dbReference type="EMBL" id="LR900857">
    <property type="protein sequence ID" value="CAD7247111.1"/>
    <property type="molecule type" value="Genomic_DNA"/>
</dbReference>
<accession>A0A7R8XCM7</accession>
<evidence type="ECO:0000256" key="2">
    <source>
        <dbReference type="ARBA" id="ARBA00022475"/>
    </source>
</evidence>
<evidence type="ECO:0000256" key="5">
    <source>
        <dbReference type="ARBA" id="ARBA00023136"/>
    </source>
</evidence>
<evidence type="ECO:0000256" key="6">
    <source>
        <dbReference type="ARBA" id="ARBA00023157"/>
    </source>
</evidence>
<dbReference type="InterPro" id="IPR017981">
    <property type="entry name" value="GPCR_2-like_7TM"/>
</dbReference>
<feature type="transmembrane region" description="Helical" evidence="9">
    <location>
        <begin position="582"/>
        <end position="603"/>
    </location>
</feature>
<dbReference type="InterPro" id="IPR006149">
    <property type="entry name" value="EB_dom"/>
</dbReference>
<dbReference type="Pfam" id="PF01683">
    <property type="entry name" value="EB"/>
    <property type="match status" value="1"/>
</dbReference>
<keyword evidence="7" id="KW-0245">EGF-like domain</keyword>
<evidence type="ECO:0000256" key="4">
    <source>
        <dbReference type="ARBA" id="ARBA00022989"/>
    </source>
</evidence>
<feature type="domain" description="GAIN-B" evidence="11">
    <location>
        <begin position="297"/>
        <end position="466"/>
    </location>
</feature>
<keyword evidence="3 9" id="KW-0812">Transmembrane</keyword>
<evidence type="ECO:0000259" key="11">
    <source>
        <dbReference type="PROSITE" id="PS50221"/>
    </source>
</evidence>
<dbReference type="InterPro" id="IPR000203">
    <property type="entry name" value="GPS"/>
</dbReference>
<proteinExistence type="predicted"/>
<evidence type="ECO:0000313" key="13">
    <source>
        <dbReference type="EMBL" id="CAD7247111.1"/>
    </source>
</evidence>
<dbReference type="PROSITE" id="PS50221">
    <property type="entry name" value="GAIN_B"/>
    <property type="match status" value="1"/>
</dbReference>
<dbReference type="PANTHER" id="PTHR12011:SF471">
    <property type="entry name" value="G-PROTEIN COUPLED RECEPTORS FAMILY 2 PROFILE 2 DOMAIN-CONTAINING PROTEIN"/>
    <property type="match status" value="1"/>
</dbReference>
<dbReference type="GO" id="GO:0005886">
    <property type="term" value="C:plasma membrane"/>
    <property type="evidence" value="ECO:0007669"/>
    <property type="project" value="UniProtKB-SubCell"/>
</dbReference>
<name>A0A7R8XCM7_9CRUS</name>
<dbReference type="Pfam" id="PF01825">
    <property type="entry name" value="GPS"/>
    <property type="match status" value="1"/>
</dbReference>
<dbReference type="OrthoDB" id="409374at2759"/>
<dbReference type="Proteomes" id="UP000677054">
    <property type="component" value="Unassembled WGS sequence"/>
</dbReference>
<evidence type="ECO:0000259" key="12">
    <source>
        <dbReference type="PROSITE" id="PS50261"/>
    </source>
</evidence>
<dbReference type="PROSITE" id="PS50261">
    <property type="entry name" value="G_PROTEIN_RECEP_F2_4"/>
    <property type="match status" value="1"/>
</dbReference>
<dbReference type="InterPro" id="IPR046338">
    <property type="entry name" value="GAIN_dom_sf"/>
</dbReference>
<feature type="region of interest" description="Disordered" evidence="8">
    <location>
        <begin position="1"/>
        <end position="69"/>
    </location>
</feature>
<dbReference type="Gene3D" id="2.60.220.50">
    <property type="match status" value="1"/>
</dbReference>
<sequence length="1798" mass="198391">SGASQTKRDDLGRYRWSDTAGGLERGEESSSPGSHYDGRLRRLYPRSSSTLTPLPQAEVSLENPEQSPLLTLPLRRPRDAKRGQLGLLATKRQSVWLMLPAIIMNAHAMKNMRLMMKGYARGQLELPATKRRSVLFMPAAKTTIAHAKQGSRRMTEDYARGQLELFAPNRRNVWLMPIALMVNAHAMKDMSLIQVGYVVGDTDALDLLDQLTDEIENIGDGRELTGDEIGDLVDLLDDLFEDFFLNFTNSSDAQSRSHGFLTNFTRVIDEALLSFNGWLSLAPYGLKLSSKLLEWGEELQFRNTTTALIVEVGSGKMENLTGPIVFPSSDRDTYFELPLPLSFRDNGRGKLHLCRFQEEKAVNSKLLTFALKLNETVILTDPATLTFRNSRVPQTPLYKDIWRDLHEGEDPAFIPRTQQCAFWNFNGTGFWDKEGLQEVSSDNEYTVCRTYHLTNFAVLMSLHGYVGRGWILELFTMTLLPCSIICLAMAIFLFQKSKKSTKEQNLGLNIHQQLCFWLLLGYLLVFLVIDRRFFLIPPMVCEISAVFLHFVFLSCFAWMALEGWRLHTLLHMVKRMNLSLRVNLLVGYSAPVFVVGITAAVSFGTQTHGYGEGEFCWLSSPYYIWTFAAPVLFVLVANSILMIRVIKKARALSRLPTGMQRHQVQRSHKSSMVRILSLSSLLGIGWLFGVLQMEVSPAFSYLFVLINGSQGIGIFIFYCYRQPDMRDKLKRYLKVNILSYIFRHGPPKNKDKVSKFQRIKETASSAPIGMDSSNATTLKEDLGDECEPGPQACKPDNSECVASDGEPGTFTCQCKHGFLEENGEDCKIAAGGDCQNNNDCVKHADCKNHGGGQKSCECDEGSVEEAGRCKVPPGGNCEGDEDCVENAKCSDGECRCGAGFAEQDQRCVPDDGPGLGEPCDLASGNCAADNAVCDPASSTCRCEGGYIQDGGACRRPNLGEECTAAIGCANPNAECIASGETSTCQCSQGFALDETECKVEVGGPCTDDGDCVDNADCEEDDGQEICGCKNHYIEEGGRCKVGLGEKCDSSEECLQNAECLGPNMKCHCSEGFVEQDDHCVVRLRYLSDDIRQWLPTRWTPFDSVMRLQGSLTHNGIQQINCGMSTSLMNRFRKLMRFGKALMLTKAPFEMRLEFFLMPANGPGLGEPCDPASGNCATDNAFCDPASSTCRCEGGYIQVGDACTLDENPGHGGGGIGEMCRVDDDCKRDGHLACNLALFKCDCADGFIFNTDILVCVTGRKGLGDACTNDGDCNGNLHYHCDEAMKICTCGDGYRLDVETLQCEKSPGGLGDECATEEDCDADFHLGCHAGLGKCDCVDGFSLESLTFRCVPNLARSHLEPTPTGVGRAVSSHHERTLTTSPSTLHCARLDAARFVSAGYDVLEAREQTGDRARRIADTSGARDKVYQFMALDGLESHGSQRVAIAHPSPFVPDSPDAPTSLKSDRTVCLVQHGAWDPGEGEFGDPCLEDADCDKDENLACNVTAFRCECARGFVFRGDFGMCVVTDLQTHFEELGRWLPGSIPLFLGFVRKPKPFHEFAETGDGCSLFVQEGSQDSHLGELGDPCQRDEDCRSDEYLVCDMDHYVCNCPEGSLFDGDIRQCVLEESWEPSEGQFGYPCLEDKDCDEYEALVCSMEISRCVCADGYVLNVDTLTCEFDESWEASEGQYGFPCQDDEDCGEDEALVCNAELFRCDCADGYVFDADTLTCESMLDREVRTLLTVLHTMETYIVAAMEIYDLPLEEVIVRWTPALPFPEPRSSRKASGAPHGGSQVNRIAIK</sequence>
<dbReference type="Gene3D" id="2.90.20.10">
    <property type="entry name" value="Plasmodium vivax P25 domain"/>
    <property type="match status" value="1"/>
</dbReference>
<protein>
    <submittedName>
        <fullName evidence="13">Uncharacterized protein</fullName>
    </submittedName>
</protein>
<feature type="non-terminal residue" evidence="13">
    <location>
        <position position="1"/>
    </location>
</feature>
<evidence type="ECO:0000256" key="1">
    <source>
        <dbReference type="ARBA" id="ARBA00004651"/>
    </source>
</evidence>
<dbReference type="Pfam" id="PF00002">
    <property type="entry name" value="7tm_2"/>
    <property type="match status" value="1"/>
</dbReference>
<feature type="transmembrane region" description="Helical" evidence="9">
    <location>
        <begin position="699"/>
        <end position="720"/>
    </location>
</feature>
<evidence type="ECO:0000259" key="10">
    <source>
        <dbReference type="PROSITE" id="PS50026"/>
    </source>
</evidence>
<dbReference type="SMART" id="SM00181">
    <property type="entry name" value="EGF"/>
    <property type="match status" value="15"/>
</dbReference>
<feature type="transmembrane region" description="Helical" evidence="9">
    <location>
        <begin position="470"/>
        <end position="494"/>
    </location>
</feature>
<organism evidence="13">
    <name type="scientific">Darwinula stevensoni</name>
    <dbReference type="NCBI Taxonomy" id="69355"/>
    <lineage>
        <taxon>Eukaryota</taxon>
        <taxon>Metazoa</taxon>
        <taxon>Ecdysozoa</taxon>
        <taxon>Arthropoda</taxon>
        <taxon>Crustacea</taxon>
        <taxon>Oligostraca</taxon>
        <taxon>Ostracoda</taxon>
        <taxon>Podocopa</taxon>
        <taxon>Podocopida</taxon>
        <taxon>Darwinulocopina</taxon>
        <taxon>Darwinuloidea</taxon>
        <taxon>Darwinulidae</taxon>
        <taxon>Darwinula</taxon>
    </lineage>
</organism>
<dbReference type="PRINTS" id="PR00249">
    <property type="entry name" value="GPCRSECRETIN"/>
</dbReference>
<dbReference type="InterPro" id="IPR000832">
    <property type="entry name" value="GPCR_2_secretin-like"/>
</dbReference>
<feature type="compositionally biased region" description="Basic and acidic residues" evidence="8">
    <location>
        <begin position="1"/>
        <end position="16"/>
    </location>
</feature>
<feature type="region of interest" description="Disordered" evidence="8">
    <location>
        <begin position="1775"/>
        <end position="1798"/>
    </location>
</feature>